<dbReference type="PROSITE" id="PS50110">
    <property type="entry name" value="RESPONSE_REGULATORY"/>
    <property type="match status" value="1"/>
</dbReference>
<gene>
    <name evidence="4" type="ORF">OQZ29_09865</name>
</gene>
<proteinExistence type="predicted"/>
<dbReference type="InterPro" id="IPR001789">
    <property type="entry name" value="Sig_transdc_resp-reg_receiver"/>
</dbReference>
<dbReference type="EMBL" id="JAPJUH010000003">
    <property type="protein sequence ID" value="MCX3265053.1"/>
    <property type="molecule type" value="Genomic_DNA"/>
</dbReference>
<keyword evidence="5" id="KW-1185">Reference proteome</keyword>
<evidence type="ECO:0000256" key="2">
    <source>
        <dbReference type="PROSITE-ProRule" id="PRU00169"/>
    </source>
</evidence>
<sequence length="119" mass="13409">MAKRIFLLEDDEGIRQVIELILNLENYEVTSFENVEKFMAANPDDVPDLFILDVMLPDGNGIEVCKELSTLQKDVPVVMMSAHFTSADIALSCSEASFIPKPFDLNTLINTVKRLMKDE</sequence>
<accession>A0A9X3DFQ5</accession>
<dbReference type="InterPro" id="IPR050595">
    <property type="entry name" value="Bact_response_regulator"/>
</dbReference>
<dbReference type="RefSeq" id="WP_029204517.1">
    <property type="nucleotide sequence ID" value="NZ_JAUTAV010000001.1"/>
</dbReference>
<keyword evidence="1 2" id="KW-0597">Phosphoprotein</keyword>
<reference evidence="4" key="1">
    <citation type="submission" date="2022-11" db="EMBL/GenBank/DDBJ databases">
        <authorList>
            <person name="Graham C."/>
            <person name="Newman J.D."/>
        </authorList>
    </citation>
    <scope>NUCLEOTIDE SEQUENCE</scope>
    <source>
        <strain evidence="4">DSM 19486</strain>
    </source>
</reference>
<protein>
    <submittedName>
        <fullName evidence="4">Response regulator</fullName>
    </submittedName>
</protein>
<feature type="domain" description="Response regulatory" evidence="3">
    <location>
        <begin position="4"/>
        <end position="116"/>
    </location>
</feature>
<dbReference type="InterPro" id="IPR011006">
    <property type="entry name" value="CheY-like_superfamily"/>
</dbReference>
<dbReference type="SMART" id="SM00448">
    <property type="entry name" value="REC"/>
    <property type="match status" value="1"/>
</dbReference>
<evidence type="ECO:0000313" key="4">
    <source>
        <dbReference type="EMBL" id="MCX3265053.1"/>
    </source>
</evidence>
<comment type="caution">
    <text evidence="4">The sequence shown here is derived from an EMBL/GenBank/DDBJ whole genome shotgun (WGS) entry which is preliminary data.</text>
</comment>
<dbReference type="PANTHER" id="PTHR44591:SF3">
    <property type="entry name" value="RESPONSE REGULATORY DOMAIN-CONTAINING PROTEIN"/>
    <property type="match status" value="1"/>
</dbReference>
<dbReference type="SUPFAM" id="SSF52172">
    <property type="entry name" value="CheY-like"/>
    <property type="match status" value="1"/>
</dbReference>
<dbReference type="CDD" id="cd00156">
    <property type="entry name" value="REC"/>
    <property type="match status" value="1"/>
</dbReference>
<dbReference type="Pfam" id="PF00072">
    <property type="entry name" value="Response_reg"/>
    <property type="match status" value="1"/>
</dbReference>
<feature type="modified residue" description="4-aspartylphosphate" evidence="2">
    <location>
        <position position="53"/>
    </location>
</feature>
<evidence type="ECO:0000313" key="5">
    <source>
        <dbReference type="Proteomes" id="UP001142592"/>
    </source>
</evidence>
<evidence type="ECO:0000259" key="3">
    <source>
        <dbReference type="PROSITE" id="PS50110"/>
    </source>
</evidence>
<dbReference type="PANTHER" id="PTHR44591">
    <property type="entry name" value="STRESS RESPONSE REGULATOR PROTEIN 1"/>
    <property type="match status" value="1"/>
</dbReference>
<organism evidence="4 5">
    <name type="scientific">Pedobacter agri</name>
    <dbReference type="NCBI Taxonomy" id="454586"/>
    <lineage>
        <taxon>Bacteria</taxon>
        <taxon>Pseudomonadati</taxon>
        <taxon>Bacteroidota</taxon>
        <taxon>Sphingobacteriia</taxon>
        <taxon>Sphingobacteriales</taxon>
        <taxon>Sphingobacteriaceae</taxon>
        <taxon>Pedobacter</taxon>
    </lineage>
</organism>
<dbReference type="Proteomes" id="UP001142592">
    <property type="component" value="Unassembled WGS sequence"/>
</dbReference>
<dbReference type="Gene3D" id="3.40.50.2300">
    <property type="match status" value="1"/>
</dbReference>
<name>A0A9X3DFQ5_9SPHI</name>
<dbReference type="AlphaFoldDB" id="A0A9X3DFQ5"/>
<dbReference type="GO" id="GO:0000160">
    <property type="term" value="P:phosphorelay signal transduction system"/>
    <property type="evidence" value="ECO:0007669"/>
    <property type="project" value="InterPro"/>
</dbReference>
<evidence type="ECO:0000256" key="1">
    <source>
        <dbReference type="ARBA" id="ARBA00022553"/>
    </source>
</evidence>